<proteinExistence type="predicted"/>
<sequence length="144" mass="16599">MYEEMKSIFEEDSMKIRESLSNDEEFNGRTSEYDQSTTNKENFLGLKWIHDIDVMRSTLKPWVGKNYLIRCFALRSIGFLTAYALNQKNQGTESNSFLINAKSRNAPMKGVSIPRLELLPILIGVRAAQFVLKQLEMNENQVTL</sequence>
<name>A0A182EVX4_ONCOC</name>
<keyword evidence="2" id="KW-1185">Reference proteome</keyword>
<gene>
    <name evidence="1" type="ORF">NOO_LOCUS12318</name>
</gene>
<protein>
    <submittedName>
        <fullName evidence="3">DUF3403 domain-containing protein</fullName>
    </submittedName>
</protein>
<dbReference type="Proteomes" id="UP000271087">
    <property type="component" value="Unassembled WGS sequence"/>
</dbReference>
<reference evidence="1 2" key="2">
    <citation type="submission" date="2018-08" db="EMBL/GenBank/DDBJ databases">
        <authorList>
            <person name="Laetsch R D."/>
            <person name="Stevens L."/>
            <person name="Kumar S."/>
            <person name="Blaxter L. M."/>
        </authorList>
    </citation>
    <scope>NUCLEOTIDE SEQUENCE [LARGE SCALE GENOMIC DNA]</scope>
</reference>
<dbReference type="WBParaSite" id="nOo.2.0.1.t12318-RA">
    <property type="protein sequence ID" value="nOo.2.0.1.t12318-RA"/>
    <property type="gene ID" value="nOo.2.0.1.g12318"/>
</dbReference>
<evidence type="ECO:0000313" key="3">
    <source>
        <dbReference type="WBParaSite" id="nOo.2.0.1.t12318-RA"/>
    </source>
</evidence>
<dbReference type="EMBL" id="UYRW01010289">
    <property type="protein sequence ID" value="VDM98639.1"/>
    <property type="molecule type" value="Genomic_DNA"/>
</dbReference>
<dbReference type="InterPro" id="IPR008042">
    <property type="entry name" value="Retrotrans_Pao"/>
</dbReference>
<evidence type="ECO:0000313" key="1">
    <source>
        <dbReference type="EMBL" id="VDM98639.1"/>
    </source>
</evidence>
<evidence type="ECO:0000313" key="2">
    <source>
        <dbReference type="Proteomes" id="UP000271087"/>
    </source>
</evidence>
<reference evidence="3" key="1">
    <citation type="submission" date="2016-06" db="UniProtKB">
        <authorList>
            <consortium name="WormBaseParasite"/>
        </authorList>
    </citation>
    <scope>IDENTIFICATION</scope>
</reference>
<dbReference type="OrthoDB" id="6428063at2759"/>
<dbReference type="STRING" id="42157.A0A182EVX4"/>
<dbReference type="AlphaFoldDB" id="A0A182EVX4"/>
<dbReference type="Pfam" id="PF05380">
    <property type="entry name" value="Peptidase_A17"/>
    <property type="match status" value="1"/>
</dbReference>
<organism evidence="3">
    <name type="scientific">Onchocerca ochengi</name>
    <name type="common">Filarial nematode worm</name>
    <dbReference type="NCBI Taxonomy" id="42157"/>
    <lineage>
        <taxon>Eukaryota</taxon>
        <taxon>Metazoa</taxon>
        <taxon>Ecdysozoa</taxon>
        <taxon>Nematoda</taxon>
        <taxon>Chromadorea</taxon>
        <taxon>Rhabditida</taxon>
        <taxon>Spirurina</taxon>
        <taxon>Spiruromorpha</taxon>
        <taxon>Filarioidea</taxon>
        <taxon>Onchocercidae</taxon>
        <taxon>Onchocerca</taxon>
    </lineage>
</organism>
<accession>A0A182EVX4</accession>